<dbReference type="GO" id="GO:0016779">
    <property type="term" value="F:nucleotidyltransferase activity"/>
    <property type="evidence" value="ECO:0007669"/>
    <property type="project" value="UniProtKB-ARBA"/>
</dbReference>
<evidence type="ECO:0000259" key="2">
    <source>
        <dbReference type="Pfam" id="PF12804"/>
    </source>
</evidence>
<dbReference type="InterPro" id="IPR029044">
    <property type="entry name" value="Nucleotide-diphossugar_trans"/>
</dbReference>
<sequence>MNTPGIIILAAGLGTRFRRAGGVGNKLLAPLADGALLLEQTLAHAQASGLPPVVVTRPEYAEILTLAQRRGVRTVCLPSGGSGESIAAGVRAAQARAGWLIVPGDMAWITAEDHRRVAQALAEGAEQVRLRWQGFPGHPVGFSAAWRERLLALRGDSGARALLDSALLRAIDAHVGVIRDADLPGLSGRF</sequence>
<proteinExistence type="predicted"/>
<organism evidence="3 4">
    <name type="scientific">Pluralibacter gergoviae</name>
    <name type="common">Enterobacter gergoviae</name>
    <dbReference type="NCBI Taxonomy" id="61647"/>
    <lineage>
        <taxon>Bacteria</taxon>
        <taxon>Pseudomonadati</taxon>
        <taxon>Pseudomonadota</taxon>
        <taxon>Gammaproteobacteria</taxon>
        <taxon>Enterobacterales</taxon>
        <taxon>Enterobacteriaceae</taxon>
        <taxon>Pluralibacter</taxon>
    </lineage>
</organism>
<evidence type="ECO:0000256" key="1">
    <source>
        <dbReference type="ARBA" id="ARBA00022842"/>
    </source>
</evidence>
<feature type="domain" description="MobA-like NTP transferase" evidence="2">
    <location>
        <begin position="7"/>
        <end position="165"/>
    </location>
</feature>
<dbReference type="PANTHER" id="PTHR43777">
    <property type="entry name" value="MOLYBDENUM COFACTOR CYTIDYLYLTRANSFERASE"/>
    <property type="match status" value="1"/>
</dbReference>
<dbReference type="EMBL" id="LDZF01000024">
    <property type="protein sequence ID" value="KMK11854.1"/>
    <property type="molecule type" value="Genomic_DNA"/>
</dbReference>
<comment type="caution">
    <text evidence="3">The sequence shown here is derived from an EMBL/GenBank/DDBJ whole genome shotgun (WGS) entry which is preliminary data.</text>
</comment>
<evidence type="ECO:0000313" key="4">
    <source>
        <dbReference type="Proteomes" id="UP000036196"/>
    </source>
</evidence>
<keyword evidence="4" id="KW-1185">Reference proteome</keyword>
<protein>
    <recommendedName>
        <fullName evidence="2">MobA-like NTP transferase domain-containing protein</fullName>
    </recommendedName>
</protein>
<name>A0A0J5L0K3_PLUGE</name>
<gene>
    <name evidence="3" type="ORF">ABW06_19655</name>
</gene>
<reference evidence="3 4" key="1">
    <citation type="submission" date="2015-05" db="EMBL/GenBank/DDBJ databases">
        <title>Genome sequences of Pluralibacter gergoviae.</title>
        <authorList>
            <person name="Greninger A.L."/>
            <person name="Miller S."/>
        </authorList>
    </citation>
    <scope>NUCLEOTIDE SEQUENCE [LARGE SCALE GENOMIC DNA]</scope>
    <source>
        <strain evidence="3 4">JS81F13</strain>
    </source>
</reference>
<dbReference type="CDD" id="cd04182">
    <property type="entry name" value="GT_2_like_f"/>
    <property type="match status" value="1"/>
</dbReference>
<dbReference type="eggNOG" id="COG2068">
    <property type="taxonomic scope" value="Bacteria"/>
</dbReference>
<dbReference type="STRING" id="61647.LG71_00550"/>
<dbReference type="Proteomes" id="UP000036196">
    <property type="component" value="Unassembled WGS sequence"/>
</dbReference>
<dbReference type="AlphaFoldDB" id="A0A0J5L0K3"/>
<dbReference type="SUPFAM" id="SSF53448">
    <property type="entry name" value="Nucleotide-diphospho-sugar transferases"/>
    <property type="match status" value="1"/>
</dbReference>
<dbReference type="Pfam" id="PF12804">
    <property type="entry name" value="NTP_transf_3"/>
    <property type="match status" value="1"/>
</dbReference>
<accession>A0A0J5L0K3</accession>
<dbReference type="InterPro" id="IPR025877">
    <property type="entry name" value="MobA-like_NTP_Trfase"/>
</dbReference>
<dbReference type="PATRIC" id="fig|61647.15.peg.2493"/>
<dbReference type="Gene3D" id="3.90.550.10">
    <property type="entry name" value="Spore Coat Polysaccharide Biosynthesis Protein SpsA, Chain A"/>
    <property type="match status" value="1"/>
</dbReference>
<dbReference type="RefSeq" id="WP_048280248.1">
    <property type="nucleotide sequence ID" value="NZ_LDZF01000024.1"/>
</dbReference>
<evidence type="ECO:0000313" key="3">
    <source>
        <dbReference type="EMBL" id="KMK11854.1"/>
    </source>
</evidence>
<dbReference type="PANTHER" id="PTHR43777:SF1">
    <property type="entry name" value="MOLYBDENUM COFACTOR CYTIDYLYLTRANSFERASE"/>
    <property type="match status" value="1"/>
</dbReference>
<keyword evidence="1" id="KW-0460">Magnesium</keyword>